<protein>
    <recommendedName>
        <fullName evidence="5">MYND-type domain-containing protein</fullName>
    </recommendedName>
</protein>
<dbReference type="EMBL" id="SGPL01000032">
    <property type="protein sequence ID" value="THH19948.1"/>
    <property type="molecule type" value="Genomic_DNA"/>
</dbReference>
<dbReference type="GO" id="GO:0008270">
    <property type="term" value="F:zinc ion binding"/>
    <property type="evidence" value="ECO:0007669"/>
    <property type="project" value="UniProtKB-KW"/>
</dbReference>
<reference evidence="6 7" key="1">
    <citation type="submission" date="2019-02" db="EMBL/GenBank/DDBJ databases">
        <title>Genome sequencing of the rare red list fungi Bondarzewia mesenterica.</title>
        <authorList>
            <person name="Buettner E."/>
            <person name="Kellner H."/>
        </authorList>
    </citation>
    <scope>NUCLEOTIDE SEQUENCE [LARGE SCALE GENOMIC DNA]</scope>
    <source>
        <strain evidence="6 7">DSM 108281</strain>
    </source>
</reference>
<dbReference type="PROSITE" id="PS01360">
    <property type="entry name" value="ZF_MYND_1"/>
    <property type="match status" value="1"/>
</dbReference>
<keyword evidence="1" id="KW-0479">Metal-binding</keyword>
<organism evidence="6 7">
    <name type="scientific">Bondarzewia mesenterica</name>
    <dbReference type="NCBI Taxonomy" id="1095465"/>
    <lineage>
        <taxon>Eukaryota</taxon>
        <taxon>Fungi</taxon>
        <taxon>Dikarya</taxon>
        <taxon>Basidiomycota</taxon>
        <taxon>Agaricomycotina</taxon>
        <taxon>Agaricomycetes</taxon>
        <taxon>Russulales</taxon>
        <taxon>Bondarzewiaceae</taxon>
        <taxon>Bondarzewia</taxon>
    </lineage>
</organism>
<feature type="domain" description="MYND-type" evidence="5">
    <location>
        <begin position="92"/>
        <end position="135"/>
    </location>
</feature>
<evidence type="ECO:0000256" key="1">
    <source>
        <dbReference type="ARBA" id="ARBA00022723"/>
    </source>
</evidence>
<evidence type="ECO:0000256" key="3">
    <source>
        <dbReference type="ARBA" id="ARBA00022833"/>
    </source>
</evidence>
<keyword evidence="7" id="KW-1185">Reference proteome</keyword>
<evidence type="ECO:0000313" key="6">
    <source>
        <dbReference type="EMBL" id="THH19948.1"/>
    </source>
</evidence>
<keyword evidence="3" id="KW-0862">Zinc</keyword>
<keyword evidence="2 4" id="KW-0863">Zinc-finger</keyword>
<dbReference type="Proteomes" id="UP000310158">
    <property type="component" value="Unassembled WGS sequence"/>
</dbReference>
<dbReference type="InterPro" id="IPR002893">
    <property type="entry name" value="Znf_MYND"/>
</dbReference>
<dbReference type="PROSITE" id="PS50865">
    <property type="entry name" value="ZF_MYND_2"/>
    <property type="match status" value="1"/>
</dbReference>
<dbReference type="Gene3D" id="6.10.140.2220">
    <property type="match status" value="1"/>
</dbReference>
<gene>
    <name evidence="6" type="ORF">EW146_g1318</name>
</gene>
<dbReference type="OrthoDB" id="265717at2759"/>
<evidence type="ECO:0000256" key="2">
    <source>
        <dbReference type="ARBA" id="ARBA00022771"/>
    </source>
</evidence>
<dbReference type="Pfam" id="PF01753">
    <property type="entry name" value="zf-MYND"/>
    <property type="match status" value="1"/>
</dbReference>
<evidence type="ECO:0000313" key="7">
    <source>
        <dbReference type="Proteomes" id="UP000310158"/>
    </source>
</evidence>
<proteinExistence type="predicted"/>
<dbReference type="SUPFAM" id="SSF144232">
    <property type="entry name" value="HIT/MYND zinc finger-like"/>
    <property type="match status" value="1"/>
</dbReference>
<dbReference type="AlphaFoldDB" id="A0A4S4M628"/>
<accession>A0A4S4M628</accession>
<name>A0A4S4M628_9AGAM</name>
<comment type="caution">
    <text evidence="6">The sequence shown here is derived from an EMBL/GenBank/DDBJ whole genome shotgun (WGS) entry which is preliminary data.</text>
</comment>
<evidence type="ECO:0000256" key="4">
    <source>
        <dbReference type="PROSITE-ProRule" id="PRU00134"/>
    </source>
</evidence>
<evidence type="ECO:0000259" key="5">
    <source>
        <dbReference type="PROSITE" id="PS50865"/>
    </source>
</evidence>
<sequence length="158" mass="17919">MLFLRLRLVVKDRDGREVSVNFHTDDRGASFAQHSQKGSTLAILYGQQHGFMDGSIGIRVEMSEFVKVLPFSMEELLEASDYLSKDGRKEKCGNCEAKGSQTEGGLKMCSRCKEASYCGRECQKKAWAKEHKRVCKAVKALDCLTSKAWDTFEGWFRF</sequence>